<dbReference type="Pfam" id="PF13895">
    <property type="entry name" value="Ig_2"/>
    <property type="match status" value="1"/>
</dbReference>
<organism evidence="4 5">
    <name type="scientific">Flavobacterium plurextorum</name>
    <dbReference type="NCBI Taxonomy" id="1114867"/>
    <lineage>
        <taxon>Bacteria</taxon>
        <taxon>Pseudomonadati</taxon>
        <taxon>Bacteroidota</taxon>
        <taxon>Flavobacteriia</taxon>
        <taxon>Flavobacteriales</taxon>
        <taxon>Flavobacteriaceae</taxon>
        <taxon>Flavobacterium</taxon>
    </lineage>
</organism>
<dbReference type="InterPro" id="IPR055354">
    <property type="entry name" value="DUF7507"/>
</dbReference>
<keyword evidence="1" id="KW-0732">Signal</keyword>
<dbReference type="PROSITE" id="PS51820">
    <property type="entry name" value="PA14"/>
    <property type="match status" value="1"/>
</dbReference>
<evidence type="ECO:0000256" key="1">
    <source>
        <dbReference type="SAM" id="SignalP"/>
    </source>
</evidence>
<dbReference type="InterPro" id="IPR003599">
    <property type="entry name" value="Ig_sub"/>
</dbReference>
<keyword evidence="5" id="KW-1185">Reference proteome</keyword>
<evidence type="ECO:0000259" key="3">
    <source>
        <dbReference type="PROSITE" id="PS51820"/>
    </source>
</evidence>
<dbReference type="InterPro" id="IPR036179">
    <property type="entry name" value="Ig-like_dom_sf"/>
</dbReference>
<dbReference type="SUPFAM" id="SSF117074">
    <property type="entry name" value="Hypothetical protein PA1324"/>
    <property type="match status" value="1"/>
</dbReference>
<gene>
    <name evidence="4" type="ORF">B0A81_08750</name>
</gene>
<dbReference type="Gene3D" id="3.90.182.10">
    <property type="entry name" value="Toxin - Anthrax Protective Antigen,domain 1"/>
    <property type="match status" value="1"/>
</dbReference>
<dbReference type="NCBIfam" id="TIGR01451">
    <property type="entry name" value="B_ant_repeat"/>
    <property type="match status" value="6"/>
</dbReference>
<feature type="domain" description="Ig-like" evidence="2">
    <location>
        <begin position="931"/>
        <end position="1015"/>
    </location>
</feature>
<sequence>MRNKYLNCIIVFFIFLVSHEISYAQAPGGINANLRLWLKADAGVITNGSTVTTWQDQSGGGFDAVQNTASLQPGFTASSELFNGNPSVDFDLVDDAMTTTASITSRPYSFFVVYNSTSSTVTVRRAVQGSTNWLLGPYNNLARFFGGAFVDGGNIPIGTKPTINTAISLSAGTRNAFFYFDGKQASAAAGVTATAAPGTISLGAEGAYTAQPMGGSIAEVIAYNRNVSAIERNQIESYLALKYGTTLDQTVAVDYINSVNTVLYPSTTSHSGYANNVVGITKDDGSGLNISASKSGNDDAILMLENPVPLNNGDYFVTGDNGANLNLRSTDAPSGYGERLQRVWRVSKSGNLTNVTIRIFVGNMPELVRNPNLAAVALLKNNVNSFASATPITGASFVGASNDFLEFNGVDLSDGDYFTLTLGQITAPGTFDFEYWYGVPRWDANYRSPQLLHFTGISSTEYATYTIDMPANPAFAPIVGAVPPGAARTVDLTPFINDFTVEPANTILDRGLRIRVNGKMGAYYANEQYNNYGTMPLRGPNALGTSFIVPGQSSFNNSTPIPNSRAMFVVTATQDDTQVTITPSQAIVGHGANVPFVITLNKGQSYSAEATLRTGRHLAGSLVSSNLPVVVTYNDDLVVFSGTAADNAGDQLVPISKFGLEYVHIRANLSQGGELAYIFASEDGTSVTIFDGTTTTNVVLNKGDFEKHLLPTGVNAASFKADKPIMVYKIGGFNQEIGGGLLTPIADCKGTHLLAFQYPTVAVNAFFSFVAPDAVVGNFLLNGDGSIITAADFLPIPGIPGWKYARKNVTGTFVKGQVIKIENTAGNFYFYQNMLSTGGGDYSNFSDFGNIVLFPKAEHTCASNAITLTSGAIGYNASVTSYSWTGPNGFTSNLANPVINNPTLANAGSYKLTVTDDNGCSYVETLVVDMPIDAINITPTPSQSCIGSTVQFTSTAIPAGTVPASISWTGPNGFTSTQANFEITSLTADNDGVYTCTYTDKFGCKITSSTTVTVSPSVVSSFTIAGNNKLSCANSSVTLSAAGFTQGLNYETFLAYNALSLFSSSNFTVVTNGFYNQQPTNSGLASQMNLAGLTGITGTSVNYGAKYSGFINITTAGSYTFYTNSIDGSNLYIDGSLVVSNDGSHAATEIASTPIVLSEGYHAIEVNYFKSDTGTANLGVSYAGPSIAKQIVPAAVLFHGAGIAPGLTYTWSTGETNVDSITVSTPGTYSVTGSNGGCTSIASFRVRSIDGYDYGDIAAPWPSAQARVLSCPVDGVPSGSNGAVWAGAKISIEPAPLRNATASADTFDDGLITPTSSGGVYGISLSSNTPGTTVNYGLWFDWNNNGNFADDFDAAGHPAFYSGSGVAGSTANVIVLPPATATSLYKTRLVVASIPVVFTGYDDIFENGEVEDYIFVPSLSGNVFDDRNGLNGIPPNTVDGIGTNLSGSLTAILVNSAGNVEANTTVAANGIYSFNAITPGTYSIVLSTTAGTIGAVPPAASLPADWVNTGENLGAGAGNDGTVNGVLNNIVVSTVNVSNANFGVNKIPIANDAASCEVDPGGSQKIDVPILTGSDSGNIILNGSESTNDITIVTLPVNGVLYYNNVVVTAGQVISDYNPNLLKLDPDAGADIISFTFNEIDVAGTISLPATVTVKTAYAGIDQVAVQFGTATMAATGTGTWTAQAGNPGTATIVDPNNANTDITGFTVLGTYNFIWTNSNGCTDTAKVNSPTAAVITANDDTGNPVNGADGGISFTNVLSNDTLNGTSFAPADVNISFLSATIPGITLVGFNVVVDAGTPAGNYTLEYQICEAVNPNNCDDAVVTVNVTAPLIEANTDDYSLLPINGTNGGVTTSVLANDRLNGAAVNMADVTLTPGNYFAGLTLNADGTITVAPNTAAQTYIITYSICENLNPFNCNTTTAAVVVSPALIDPAPDNYSVMPINGINGGITTSVLLNDKLNGTILNPSDIILSEVNVPAGLTLNADGTITVDAGTLSGNYIVNYRICENLNPSNCNTTTAEVLVVTPAIALVKTAVVDGTGAVGDVITYTFSVTNTGDSDLTAITVNDVLTGSVNLATIPAALAPGDTGTATSAYTIQQSDIDTGNVTNTATTIGTLTDLSTITDISGTAQDNDDATITALTQTSGIALVKTAAVGGTGKVGDLITYTFAVTNTGNVSLSNVVVNDALTGSVNLAATPAALAPGDTGTATAAYTIQQSDIDTGSVTNTATTTGTLTDLSTITDISGTAQDNDDVTITALTQTSGIALVKTAAVGGTGKVGDLITYTFAVTNTGNVSLSNVVVNDVLTGSVNLAATPAALAPGDTGTATATYTIQQSDIDTGSVTNTATTTGTLTDLSTITDISGTAQDNDDATITALNQASGIALVKTAAVGGTGKVGDLITYTFAVTNTGNVSLSNVVVNDALTGSVNLAATPAALAPGDTGTATATYTIQQADIDTGNVTNTATTIGTLLDLSTITDISGTAQDNDDATITTLNQASGIALVKTAAVGGTGKVGDLITYTFAVTNTGNVSLSNVVVNDALTGSVNLATTPAALAPGDTGTATAAYTIQQSDIDTGNVTNTATTIGTLTDLSTITDISGTAQDNDDATITALTQTSSITLIKSAVFNDTNGDGFVQAGESIRYSFSVTNTGNVSLSTIVIIDPLVAVTGGPITLKPGENDSSTFKAEYIITQLDADNGTVSNQASVSALTPKDIPVTTLSDSDDTNLVGPNDPTVTVFNQLSNLVLWKEGVYQDTNNDGKINVGDSVLYTFKVENTGTVTLRDIMLTDATAPVTGGPLSSLAPGAFDATTFTALHIITAQDLIKGAVYNTAEVHGQTDKGILVIADSKDPTPVSADDPNYSPVCPDCTVVSFRLKSEIAIIKHAVFDDNNGDGMVQAGETITYSFIIINKGESILTNITVKDPLPGIVMTGGPISLAAGERDVTTFKGIYSIKQSDVNAGTVANQATVLGTNYTNVTISDLSDDTDESGDNPTVLKLSGCVIKVFNAISVNGDNKNDTFQIAGIECYPDNEVTIFNRWGAKVYNVKGYDNTDKVFKGYSEGRSTIGGDNNLPEGTYFYILRYVKIDGSVDEKSGYLYIN</sequence>
<dbReference type="InterPro" id="IPR011658">
    <property type="entry name" value="PA14_dom"/>
</dbReference>
<feature type="signal peptide" evidence="1">
    <location>
        <begin position="1"/>
        <end position="26"/>
    </location>
</feature>
<comment type="caution">
    <text evidence="4">The sequence shown here is derived from an EMBL/GenBank/DDBJ whole genome shotgun (WGS) entry which is preliminary data.</text>
</comment>
<name>A0ABX4CUK8_9FLAO</name>
<dbReference type="InterPro" id="IPR035234">
    <property type="entry name" value="IgGFc-bd_N"/>
</dbReference>
<evidence type="ECO:0008006" key="6">
    <source>
        <dbReference type="Google" id="ProtNLM"/>
    </source>
</evidence>
<feature type="domain" description="PA14" evidence="3">
    <location>
        <begin position="1043"/>
        <end position="1196"/>
    </location>
</feature>
<dbReference type="Proteomes" id="UP000198381">
    <property type="component" value="Unassembled WGS sequence"/>
</dbReference>
<dbReference type="Pfam" id="PF13585">
    <property type="entry name" value="CHU_C"/>
    <property type="match status" value="1"/>
</dbReference>
<dbReference type="EMBL" id="MUHD01000016">
    <property type="protein sequence ID" value="OXB08397.1"/>
    <property type="molecule type" value="Genomic_DNA"/>
</dbReference>
<dbReference type="PANTHER" id="PTHR46534:SF1">
    <property type="entry name" value="IGGFC-BINDING PROTEIN N-TERMINAL DOMAIN-CONTAINING PROTEIN"/>
    <property type="match status" value="1"/>
</dbReference>
<accession>A0ABX4CUK8</accession>
<reference evidence="4 5" key="1">
    <citation type="submission" date="2016-11" db="EMBL/GenBank/DDBJ databases">
        <title>Whole genomes of Flavobacteriaceae.</title>
        <authorList>
            <person name="Stine C."/>
            <person name="Li C."/>
            <person name="Tadesse D."/>
        </authorList>
    </citation>
    <scope>NUCLEOTIDE SEQUENCE [LARGE SCALE GENOMIC DNA]</scope>
    <source>
        <strain evidence="4 5">CCUG 60112</strain>
    </source>
</reference>
<dbReference type="PANTHER" id="PTHR46534">
    <property type="entry name" value="IGGFC_BINDING DOMAIN-CONTAINING PROTEIN"/>
    <property type="match status" value="1"/>
</dbReference>
<dbReference type="InterPro" id="IPR007110">
    <property type="entry name" value="Ig-like_dom"/>
</dbReference>
<dbReference type="Pfam" id="PF07691">
    <property type="entry name" value="PA14"/>
    <property type="match status" value="1"/>
</dbReference>
<dbReference type="InterPro" id="IPR047589">
    <property type="entry name" value="DUF11_rpt"/>
</dbReference>
<dbReference type="SMART" id="SM00409">
    <property type="entry name" value="IG"/>
    <property type="match status" value="2"/>
</dbReference>
<protein>
    <recommendedName>
        <fullName evidence="6">Gliding motility-associated C-terminal domain-containing protein</fullName>
    </recommendedName>
</protein>
<dbReference type="PROSITE" id="PS50835">
    <property type="entry name" value="IG_LIKE"/>
    <property type="match status" value="1"/>
</dbReference>
<dbReference type="Pfam" id="PF20009">
    <property type="entry name" value="GEVED"/>
    <property type="match status" value="1"/>
</dbReference>
<evidence type="ECO:0000313" key="4">
    <source>
        <dbReference type="EMBL" id="OXB08397.1"/>
    </source>
</evidence>
<dbReference type="Gene3D" id="2.60.40.10">
    <property type="entry name" value="Immunoglobulins"/>
    <property type="match status" value="3"/>
</dbReference>
<dbReference type="SMART" id="SM00758">
    <property type="entry name" value="PA14"/>
    <property type="match status" value="1"/>
</dbReference>
<dbReference type="InterPro" id="IPR058515">
    <property type="entry name" value="DUF8202"/>
</dbReference>
<evidence type="ECO:0000313" key="5">
    <source>
        <dbReference type="Proteomes" id="UP000198381"/>
    </source>
</evidence>
<proteinExistence type="predicted"/>
<dbReference type="SUPFAM" id="SSF56988">
    <property type="entry name" value="Anthrax protective antigen"/>
    <property type="match status" value="1"/>
</dbReference>
<dbReference type="InterPro" id="IPR045474">
    <property type="entry name" value="GEVED"/>
</dbReference>
<dbReference type="SUPFAM" id="SSF48726">
    <property type="entry name" value="Immunoglobulin"/>
    <property type="match status" value="1"/>
</dbReference>
<dbReference type="Pfam" id="PF26628">
    <property type="entry name" value="DUF8202"/>
    <property type="match status" value="1"/>
</dbReference>
<dbReference type="Pfam" id="PF17517">
    <property type="entry name" value="IgGFc_binding"/>
    <property type="match status" value="1"/>
</dbReference>
<feature type="chain" id="PRO_5045343387" description="Gliding motility-associated C-terminal domain-containing protein" evidence="1">
    <location>
        <begin position="27"/>
        <end position="3100"/>
    </location>
</feature>
<evidence type="ECO:0000259" key="2">
    <source>
        <dbReference type="PROSITE" id="PS50835"/>
    </source>
</evidence>
<dbReference type="Pfam" id="PF24346">
    <property type="entry name" value="DUF7507"/>
    <property type="match status" value="8"/>
</dbReference>
<dbReference type="InterPro" id="IPR037524">
    <property type="entry name" value="PA14/GLEYA"/>
</dbReference>
<dbReference type="RefSeq" id="WP_089057672.1">
    <property type="nucleotide sequence ID" value="NZ_MUHD01000016.1"/>
</dbReference>
<dbReference type="InterPro" id="IPR013783">
    <property type="entry name" value="Ig-like_fold"/>
</dbReference>